<proteinExistence type="predicted"/>
<dbReference type="InterPro" id="IPR039678">
    <property type="entry name" value="CTNNBL1"/>
</dbReference>
<dbReference type="AlphaFoldDB" id="A0AAV0AH12"/>
<dbReference type="InterPro" id="IPR011989">
    <property type="entry name" value="ARM-like"/>
</dbReference>
<evidence type="ECO:0000256" key="4">
    <source>
        <dbReference type="ARBA" id="ARBA00023054"/>
    </source>
</evidence>
<dbReference type="Pfam" id="PF08216">
    <property type="entry name" value="CTNNBL"/>
    <property type="match status" value="1"/>
</dbReference>
<evidence type="ECO:0000313" key="8">
    <source>
        <dbReference type="Proteomes" id="UP001153365"/>
    </source>
</evidence>
<comment type="caution">
    <text evidence="7">The sequence shown here is derived from an EMBL/GenBank/DDBJ whole genome shotgun (WGS) entry which is preliminary data.</text>
</comment>
<dbReference type="GO" id="GO:0005681">
    <property type="term" value="C:spliceosomal complex"/>
    <property type="evidence" value="ECO:0007669"/>
    <property type="project" value="TreeGrafter"/>
</dbReference>
<dbReference type="SUPFAM" id="SSF48371">
    <property type="entry name" value="ARM repeat"/>
    <property type="match status" value="1"/>
</dbReference>
<feature type="domain" description="Beta-catenin-like protein 1 N-terminal" evidence="6">
    <location>
        <begin position="25"/>
        <end position="110"/>
    </location>
</feature>
<keyword evidence="2" id="KW-0597">Phosphoprotein</keyword>
<dbReference type="InterPro" id="IPR013180">
    <property type="entry name" value="CTNNBL1_N"/>
</dbReference>
<keyword evidence="5" id="KW-0539">Nucleus</keyword>
<evidence type="ECO:0000256" key="2">
    <source>
        <dbReference type="ARBA" id="ARBA00022553"/>
    </source>
</evidence>
<dbReference type="Gene3D" id="1.25.10.10">
    <property type="entry name" value="Leucine-rich Repeat Variant"/>
    <property type="match status" value="1"/>
</dbReference>
<evidence type="ECO:0000256" key="1">
    <source>
        <dbReference type="ARBA" id="ARBA00004123"/>
    </source>
</evidence>
<dbReference type="PANTHER" id="PTHR14978">
    <property type="entry name" value="BETA-CATENIN-LIKE PROTEIN 1 NUCLEAR ASSOCIATED PROTEIN"/>
    <property type="match status" value="1"/>
</dbReference>
<keyword evidence="3" id="KW-0677">Repeat</keyword>
<evidence type="ECO:0000256" key="3">
    <source>
        <dbReference type="ARBA" id="ARBA00022737"/>
    </source>
</evidence>
<evidence type="ECO:0000259" key="6">
    <source>
        <dbReference type="Pfam" id="PF08216"/>
    </source>
</evidence>
<dbReference type="PANTHER" id="PTHR14978:SF0">
    <property type="entry name" value="BETA-CATENIN-LIKE PROTEIN 1"/>
    <property type="match status" value="1"/>
</dbReference>
<dbReference type="EMBL" id="CALTRL010000194">
    <property type="protein sequence ID" value="CAH7667038.1"/>
    <property type="molecule type" value="Genomic_DNA"/>
</dbReference>
<dbReference type="Proteomes" id="UP001153365">
    <property type="component" value="Unassembled WGS sequence"/>
</dbReference>
<keyword evidence="4" id="KW-0175">Coiled coil</keyword>
<comment type="subcellular location">
    <subcellularLocation>
        <location evidence="1">Nucleus</location>
    </subcellularLocation>
</comment>
<accession>A0AAV0AH12</accession>
<gene>
    <name evidence="7" type="ORF">PPACK8108_LOCUS1411</name>
</gene>
<reference evidence="7" key="1">
    <citation type="submission" date="2022-06" db="EMBL/GenBank/DDBJ databases">
        <authorList>
            <consortium name="SYNGENTA / RWTH Aachen University"/>
        </authorList>
    </citation>
    <scope>NUCLEOTIDE SEQUENCE</scope>
</reference>
<organism evidence="7 8">
    <name type="scientific">Phakopsora pachyrhizi</name>
    <name type="common">Asian soybean rust disease fungus</name>
    <dbReference type="NCBI Taxonomy" id="170000"/>
    <lineage>
        <taxon>Eukaryota</taxon>
        <taxon>Fungi</taxon>
        <taxon>Dikarya</taxon>
        <taxon>Basidiomycota</taxon>
        <taxon>Pucciniomycotina</taxon>
        <taxon>Pucciniomycetes</taxon>
        <taxon>Pucciniales</taxon>
        <taxon>Phakopsoraceae</taxon>
        <taxon>Phakopsora</taxon>
    </lineage>
</organism>
<dbReference type="InterPro" id="IPR016024">
    <property type="entry name" value="ARM-type_fold"/>
</dbReference>
<protein>
    <recommendedName>
        <fullName evidence="6">Beta-catenin-like protein 1 N-terminal domain-containing protein</fullName>
    </recommendedName>
</protein>
<name>A0AAV0AH12_PHAPC</name>
<sequence>MKFLLNCIRSTKKNEELTEEQDLLMFQNKQYSSKILAILLQRDEENCKELVLNDGIDIILEVLYIYQKQDPKDSDDIELIENLFGCLCRVLLEPDEHKQKFLEGEGVKLTV</sequence>
<evidence type="ECO:0000313" key="7">
    <source>
        <dbReference type="EMBL" id="CAH7667038.1"/>
    </source>
</evidence>
<evidence type="ECO:0000256" key="5">
    <source>
        <dbReference type="ARBA" id="ARBA00023242"/>
    </source>
</evidence>
<keyword evidence="8" id="KW-1185">Reference proteome</keyword>